<organism evidence="1">
    <name type="scientific">viral metagenome</name>
    <dbReference type="NCBI Taxonomy" id="1070528"/>
    <lineage>
        <taxon>unclassified sequences</taxon>
        <taxon>metagenomes</taxon>
        <taxon>organismal metagenomes</taxon>
    </lineage>
</organism>
<dbReference type="AlphaFoldDB" id="A0A6C0H5P1"/>
<evidence type="ECO:0000313" key="1">
    <source>
        <dbReference type="EMBL" id="QHT75882.1"/>
    </source>
</evidence>
<dbReference type="EMBL" id="MN739884">
    <property type="protein sequence ID" value="QHT75882.1"/>
    <property type="molecule type" value="Genomic_DNA"/>
</dbReference>
<reference evidence="1" key="1">
    <citation type="journal article" date="2020" name="Nature">
        <title>Giant virus diversity and host interactions through global metagenomics.</title>
        <authorList>
            <person name="Schulz F."/>
            <person name="Roux S."/>
            <person name="Paez-Espino D."/>
            <person name="Jungbluth S."/>
            <person name="Walsh D.A."/>
            <person name="Denef V.J."/>
            <person name="McMahon K.D."/>
            <person name="Konstantinidis K.T."/>
            <person name="Eloe-Fadrosh E.A."/>
            <person name="Kyrpides N.C."/>
            <person name="Woyke T."/>
        </authorList>
    </citation>
    <scope>NUCLEOTIDE SEQUENCE</scope>
    <source>
        <strain evidence="1">GVMAG-M-3300023179-71</strain>
    </source>
</reference>
<accession>A0A6C0H5P1</accession>
<name>A0A6C0H5P1_9ZZZZ</name>
<protein>
    <submittedName>
        <fullName evidence="1">Uncharacterized protein</fullName>
    </submittedName>
</protein>
<proteinExistence type="predicted"/>
<sequence>MNNFIFYGNGNVYQKMIESDIFINVVFNKKPFIIDINQIKYQFKTSERHVEINMEFIDSKLCWIEIFKAIKHKKYIVCLNFDKIESDILPIFYLCLNISPKFILLSENISFINTHFIKFFNIIKVFNNDNKKLLSFEYVICNNIINSIIDDNLLFIKLREYIYDLLIFNCDLQKCIWFILYDINNKKKLSDDFINNTLSYYFQKCYGNSIYNLECLFIMILAEYQKK</sequence>